<keyword evidence="9 11" id="KW-0472">Membrane</keyword>
<dbReference type="AlphaFoldDB" id="A0A8B7MT59"/>
<keyword evidence="6 11" id="KW-0812">Transmembrane</keyword>
<dbReference type="Gene3D" id="1.20.1280.290">
    <property type="match status" value="2"/>
</dbReference>
<dbReference type="PANTHER" id="PTHR10791">
    <property type="entry name" value="RAG1-ACTIVATING PROTEIN 1"/>
    <property type="match status" value="1"/>
</dbReference>
<evidence type="ECO:0000256" key="1">
    <source>
        <dbReference type="ARBA" id="ARBA00004651"/>
    </source>
</evidence>
<proteinExistence type="inferred from homology"/>
<evidence type="ECO:0000256" key="6">
    <source>
        <dbReference type="ARBA" id="ARBA00022692"/>
    </source>
</evidence>
<dbReference type="GO" id="GO:0005886">
    <property type="term" value="C:plasma membrane"/>
    <property type="evidence" value="ECO:0007669"/>
    <property type="project" value="UniProtKB-SubCell"/>
</dbReference>
<keyword evidence="8 11" id="KW-1133">Transmembrane helix</keyword>
<evidence type="ECO:0000313" key="12">
    <source>
        <dbReference type="Proteomes" id="UP000228380"/>
    </source>
</evidence>
<dbReference type="InterPro" id="IPR004316">
    <property type="entry name" value="SWEET_rpt"/>
</dbReference>
<gene>
    <name evidence="13" type="primary">LOC108511163</name>
</gene>
<feature type="transmembrane region" description="Helical" evidence="11">
    <location>
        <begin position="160"/>
        <end position="182"/>
    </location>
</feature>
<sequence length="296" mass="32570">MALDPSFIVGIVGNVISILVFASPIGTFRRVVKKKSTESFKWQPYVTTLLSTSLWTFYGLLKPGGLLVVTVNGIGTVLQAIYVTLYLVYAPRDTRVKMAKLVAVLNVGFLGLVILVTLLAIHGSVRLTVIGFLCAALTVGMYVSPLAAMRMVVKTMSVEYMPFFLSFFLFLNGGVWSVYSLLVQDYFIGVPNCVGFALGSVQLVLYAIYKRKTPLAKAAETDEEEGSAHLVGEVEMQGYEGKNSFHAAQQRHLNKGSSLPKPSIPRQTSLNKVVRSLSMTAYELHSYWHQNDRLGS</sequence>
<keyword evidence="12" id="KW-1185">Reference proteome</keyword>
<evidence type="ECO:0000256" key="3">
    <source>
        <dbReference type="ARBA" id="ARBA00022448"/>
    </source>
</evidence>
<feature type="transmembrane region" description="Helical" evidence="11">
    <location>
        <begin position="127"/>
        <end position="148"/>
    </location>
</feature>
<evidence type="ECO:0000313" key="13">
    <source>
        <dbReference type="RefSeq" id="XP_017697409.2"/>
    </source>
</evidence>
<evidence type="ECO:0000256" key="11">
    <source>
        <dbReference type="RuleBase" id="RU910715"/>
    </source>
</evidence>
<dbReference type="GO" id="GO:0051119">
    <property type="term" value="F:sugar transmembrane transporter activity"/>
    <property type="evidence" value="ECO:0007669"/>
    <property type="project" value="InterPro"/>
</dbReference>
<dbReference type="OrthoDB" id="409725at2759"/>
<dbReference type="InterPro" id="IPR047664">
    <property type="entry name" value="SWEET"/>
</dbReference>
<feature type="transmembrane region" description="Helical" evidence="11">
    <location>
        <begin position="40"/>
        <end position="60"/>
    </location>
</feature>
<dbReference type="RefSeq" id="XP_017697409.2">
    <property type="nucleotide sequence ID" value="XM_017841920.3"/>
</dbReference>
<organism evidence="12 13">
    <name type="scientific">Phoenix dactylifera</name>
    <name type="common">Date palm</name>
    <dbReference type="NCBI Taxonomy" id="42345"/>
    <lineage>
        <taxon>Eukaryota</taxon>
        <taxon>Viridiplantae</taxon>
        <taxon>Streptophyta</taxon>
        <taxon>Embryophyta</taxon>
        <taxon>Tracheophyta</taxon>
        <taxon>Spermatophyta</taxon>
        <taxon>Magnoliopsida</taxon>
        <taxon>Liliopsida</taxon>
        <taxon>Arecaceae</taxon>
        <taxon>Coryphoideae</taxon>
        <taxon>Phoeniceae</taxon>
        <taxon>Phoenix</taxon>
    </lineage>
</organism>
<evidence type="ECO:0000256" key="2">
    <source>
        <dbReference type="ARBA" id="ARBA00007809"/>
    </source>
</evidence>
<dbReference type="PANTHER" id="PTHR10791:SF142">
    <property type="entry name" value="BIDIRECTIONAL SUGAR TRANSPORTER SWEET16"/>
    <property type="match status" value="1"/>
</dbReference>
<dbReference type="KEGG" id="pda:108511163"/>
<evidence type="ECO:0000256" key="5">
    <source>
        <dbReference type="ARBA" id="ARBA00022597"/>
    </source>
</evidence>
<keyword evidence="5 11" id="KW-0762">Sugar transport</keyword>
<keyword evidence="7" id="KW-0677">Repeat</keyword>
<accession>A0A8B7MT59</accession>
<reference evidence="13" key="1">
    <citation type="submission" date="2025-08" db="UniProtKB">
        <authorList>
            <consortium name="RefSeq"/>
        </authorList>
    </citation>
    <scope>IDENTIFICATION</scope>
    <source>
        <tissue evidence="13">Young leaves</tissue>
    </source>
</reference>
<protein>
    <recommendedName>
        <fullName evidence="11">Bidirectional sugar transporter SWEET</fullName>
    </recommendedName>
</protein>
<feature type="transmembrane region" description="Helical" evidence="11">
    <location>
        <begin position="101"/>
        <end position="121"/>
    </location>
</feature>
<comment type="subcellular location">
    <subcellularLocation>
        <location evidence="1 11">Cell membrane</location>
        <topology evidence="1 11">Multi-pass membrane protein</topology>
    </subcellularLocation>
</comment>
<dbReference type="FunFam" id="1.20.1280.290:FF:000001">
    <property type="entry name" value="Bidirectional sugar transporter SWEET"/>
    <property type="match status" value="1"/>
</dbReference>
<evidence type="ECO:0000256" key="7">
    <source>
        <dbReference type="ARBA" id="ARBA00022737"/>
    </source>
</evidence>
<feature type="transmembrane region" description="Helical" evidence="11">
    <location>
        <begin position="188"/>
        <end position="209"/>
    </location>
</feature>
<comment type="subunit">
    <text evidence="10">Forms homooligomers and/or heterooligomers.</text>
</comment>
<name>A0A8B7MT59_PHODC</name>
<feature type="transmembrane region" description="Helical" evidence="11">
    <location>
        <begin position="6"/>
        <end position="28"/>
    </location>
</feature>
<dbReference type="Pfam" id="PF03083">
    <property type="entry name" value="MtN3_slv"/>
    <property type="match status" value="2"/>
</dbReference>
<keyword evidence="4" id="KW-1003">Cell membrane</keyword>
<comment type="similarity">
    <text evidence="2 11">Belongs to the SWEET sugar transporter family.</text>
</comment>
<evidence type="ECO:0000256" key="10">
    <source>
        <dbReference type="ARBA" id="ARBA00038715"/>
    </source>
</evidence>
<evidence type="ECO:0000256" key="9">
    <source>
        <dbReference type="ARBA" id="ARBA00023136"/>
    </source>
</evidence>
<dbReference type="Proteomes" id="UP000228380">
    <property type="component" value="Unplaced"/>
</dbReference>
<feature type="transmembrane region" description="Helical" evidence="11">
    <location>
        <begin position="66"/>
        <end position="89"/>
    </location>
</feature>
<dbReference type="GeneID" id="108511163"/>
<evidence type="ECO:0000256" key="8">
    <source>
        <dbReference type="ARBA" id="ARBA00022989"/>
    </source>
</evidence>
<evidence type="ECO:0000256" key="4">
    <source>
        <dbReference type="ARBA" id="ARBA00022475"/>
    </source>
</evidence>
<keyword evidence="3 11" id="KW-0813">Transport</keyword>
<comment type="function">
    <text evidence="11">Mediates both low-affinity uptake and efflux of sugar across the membrane.</text>
</comment>
<dbReference type="FunFam" id="1.20.1280.290:FF:000002">
    <property type="entry name" value="Bidirectional sugar transporter SWEET"/>
    <property type="match status" value="1"/>
</dbReference>